<feature type="compositionally biased region" description="Basic and acidic residues" evidence="19">
    <location>
        <begin position="805"/>
        <end position="822"/>
    </location>
</feature>
<evidence type="ECO:0000256" key="1">
    <source>
        <dbReference type="ARBA" id="ARBA00001024"/>
    </source>
</evidence>
<evidence type="ECO:0000256" key="13">
    <source>
        <dbReference type="ARBA" id="ARBA00022989"/>
    </source>
</evidence>
<dbReference type="GO" id="GO:0005774">
    <property type="term" value="C:vacuolar membrane"/>
    <property type="evidence" value="ECO:0007669"/>
    <property type="project" value="TreeGrafter"/>
</dbReference>
<comment type="subcellular location">
    <subcellularLocation>
        <location evidence="3">Endosome</location>
        <location evidence="3">Multivesicular body membrane</location>
        <topology evidence="3">Single-pass type II membrane protein</topology>
    </subcellularLocation>
    <subcellularLocation>
        <location evidence="2">Prevacuolar compartment membrane</location>
        <topology evidence="2">Single-pass type II membrane protein</topology>
    </subcellularLocation>
</comment>
<dbReference type="EMBL" id="KZ819188">
    <property type="protein sequence ID" value="PWZ02746.1"/>
    <property type="molecule type" value="Genomic_DNA"/>
</dbReference>
<evidence type="ECO:0000256" key="17">
    <source>
        <dbReference type="ARBA" id="ARBA00023180"/>
    </source>
</evidence>
<dbReference type="GO" id="GO:0006914">
    <property type="term" value="P:autophagy"/>
    <property type="evidence" value="ECO:0007669"/>
    <property type="project" value="UniProtKB-KW"/>
</dbReference>
<comment type="catalytic activity">
    <reaction evidence="1">
        <text>a triacylglycerol + H2O = a diacylglycerol + a fatty acid + H(+)</text>
        <dbReference type="Rhea" id="RHEA:12044"/>
        <dbReference type="ChEBI" id="CHEBI:15377"/>
        <dbReference type="ChEBI" id="CHEBI:15378"/>
        <dbReference type="ChEBI" id="CHEBI:17855"/>
        <dbReference type="ChEBI" id="CHEBI:18035"/>
        <dbReference type="ChEBI" id="CHEBI:28868"/>
        <dbReference type="EC" id="3.1.1.3"/>
    </reaction>
</comment>
<feature type="domain" description="Fungal lipase-type" evidence="20">
    <location>
        <begin position="1559"/>
        <end position="1588"/>
    </location>
</feature>
<feature type="region of interest" description="Disordered" evidence="19">
    <location>
        <begin position="1056"/>
        <end position="1095"/>
    </location>
</feature>
<dbReference type="GO" id="GO:1904262">
    <property type="term" value="P:negative regulation of TORC1 signaling"/>
    <property type="evidence" value="ECO:0007669"/>
    <property type="project" value="TreeGrafter"/>
</dbReference>
<feature type="region of interest" description="Disordered" evidence="19">
    <location>
        <begin position="38"/>
        <end position="61"/>
    </location>
</feature>
<dbReference type="PANTHER" id="PTHR12991:SF10">
    <property type="entry name" value="GATOR COMPLEX PROTEIN NPRL2"/>
    <property type="match status" value="1"/>
</dbReference>
<accession>A0A317XWQ5</accession>
<evidence type="ECO:0000256" key="5">
    <source>
        <dbReference type="ARBA" id="ARBA00010701"/>
    </source>
</evidence>
<evidence type="ECO:0000313" key="22">
    <source>
        <dbReference type="Proteomes" id="UP000246740"/>
    </source>
</evidence>
<evidence type="ECO:0000256" key="9">
    <source>
        <dbReference type="ARBA" id="ARBA00022753"/>
    </source>
</evidence>
<feature type="region of interest" description="Disordered" evidence="19">
    <location>
        <begin position="489"/>
        <end position="524"/>
    </location>
</feature>
<feature type="region of interest" description="Disordered" evidence="19">
    <location>
        <begin position="943"/>
        <end position="962"/>
    </location>
</feature>
<evidence type="ECO:0000256" key="3">
    <source>
        <dbReference type="ARBA" id="ARBA00004343"/>
    </source>
</evidence>
<dbReference type="InterPro" id="IPR029058">
    <property type="entry name" value="AB_hydrolase_fold"/>
</dbReference>
<feature type="compositionally biased region" description="Gly residues" evidence="19">
    <location>
        <begin position="866"/>
        <end position="881"/>
    </location>
</feature>
<comment type="similarity">
    <text evidence="5">Belongs to the AB hydrolase superfamily. Lipase family.</text>
</comment>
<dbReference type="STRING" id="1882483.A0A317XWQ5"/>
<keyword evidence="15" id="KW-0443">Lipid metabolism</keyword>
<organism evidence="21 22">
    <name type="scientific">Testicularia cyperi</name>
    <dbReference type="NCBI Taxonomy" id="1882483"/>
    <lineage>
        <taxon>Eukaryota</taxon>
        <taxon>Fungi</taxon>
        <taxon>Dikarya</taxon>
        <taxon>Basidiomycota</taxon>
        <taxon>Ustilaginomycotina</taxon>
        <taxon>Ustilaginomycetes</taxon>
        <taxon>Ustilaginales</taxon>
        <taxon>Anthracoideaceae</taxon>
        <taxon>Testicularia</taxon>
    </lineage>
</organism>
<evidence type="ECO:0000256" key="16">
    <source>
        <dbReference type="ARBA" id="ARBA00023136"/>
    </source>
</evidence>
<dbReference type="CDD" id="cd00519">
    <property type="entry name" value="Lipase_3"/>
    <property type="match status" value="1"/>
</dbReference>
<feature type="compositionally biased region" description="Basic and acidic residues" evidence="19">
    <location>
        <begin position="1752"/>
        <end position="1790"/>
    </location>
</feature>
<feature type="compositionally biased region" description="Acidic residues" evidence="19">
    <location>
        <begin position="1738"/>
        <end position="1751"/>
    </location>
</feature>
<feature type="compositionally biased region" description="Polar residues" evidence="19">
    <location>
        <begin position="384"/>
        <end position="411"/>
    </location>
</feature>
<dbReference type="GO" id="GO:1990130">
    <property type="term" value="C:GATOR1 complex"/>
    <property type="evidence" value="ECO:0007669"/>
    <property type="project" value="TreeGrafter"/>
</dbReference>
<keyword evidence="10" id="KW-0378">Hydrolase</keyword>
<keyword evidence="16" id="KW-0472">Membrane</keyword>
<evidence type="ECO:0000256" key="18">
    <source>
        <dbReference type="ARBA" id="ARBA00029828"/>
    </source>
</evidence>
<keyword evidence="17" id="KW-0325">Glycoprotein</keyword>
<keyword evidence="8" id="KW-0812">Transmembrane</keyword>
<dbReference type="Proteomes" id="UP000246740">
    <property type="component" value="Unassembled WGS sequence"/>
</dbReference>
<protein>
    <recommendedName>
        <fullName evidence="7">triacylglycerol lipase</fullName>
        <ecNumber evidence="7">3.1.1.3</ecNumber>
    </recommendedName>
    <alternativeName>
        <fullName evidence="18">Autophagy-related protein 15</fullName>
    </alternativeName>
</protein>
<dbReference type="Gene3D" id="3.40.50.1820">
    <property type="entry name" value="alpha/beta hydrolase"/>
    <property type="match status" value="1"/>
</dbReference>
<dbReference type="Pfam" id="PF06218">
    <property type="entry name" value="NPR2"/>
    <property type="match status" value="4"/>
</dbReference>
<feature type="region of interest" description="Disordered" evidence="19">
    <location>
        <begin position="318"/>
        <end position="438"/>
    </location>
</feature>
<name>A0A317XWQ5_9BASI</name>
<evidence type="ECO:0000256" key="15">
    <source>
        <dbReference type="ARBA" id="ARBA00023098"/>
    </source>
</evidence>
<evidence type="ECO:0000256" key="19">
    <source>
        <dbReference type="SAM" id="MobiDB-lite"/>
    </source>
</evidence>
<evidence type="ECO:0000256" key="4">
    <source>
        <dbReference type="ARBA" id="ARBA00008433"/>
    </source>
</evidence>
<evidence type="ECO:0000256" key="7">
    <source>
        <dbReference type="ARBA" id="ARBA00013279"/>
    </source>
</evidence>
<keyword evidence="14" id="KW-0072">Autophagy</keyword>
<comment type="subunit">
    <text evidence="6">Binds to both phosphatidylinositol (PI) and phosphatidylinositol 3,5-bisphosphate (PIP2).</text>
</comment>
<feature type="region of interest" description="Disordered" evidence="19">
    <location>
        <begin position="1705"/>
        <end position="1790"/>
    </location>
</feature>
<dbReference type="GO" id="GO:0004806">
    <property type="term" value="F:triacylglycerol lipase activity"/>
    <property type="evidence" value="ECO:0007669"/>
    <property type="project" value="UniProtKB-EC"/>
</dbReference>
<dbReference type="GO" id="GO:0032585">
    <property type="term" value="C:multivesicular body membrane"/>
    <property type="evidence" value="ECO:0007669"/>
    <property type="project" value="UniProtKB-SubCell"/>
</dbReference>
<dbReference type="InParanoid" id="A0A317XWQ5"/>
<feature type="compositionally biased region" description="Low complexity" evidence="19">
    <location>
        <begin position="118"/>
        <end position="146"/>
    </location>
</feature>
<dbReference type="GO" id="GO:0016042">
    <property type="term" value="P:lipid catabolic process"/>
    <property type="evidence" value="ECO:0007669"/>
    <property type="project" value="UniProtKB-KW"/>
</dbReference>
<evidence type="ECO:0000256" key="6">
    <source>
        <dbReference type="ARBA" id="ARBA00011137"/>
    </source>
</evidence>
<feature type="compositionally biased region" description="Polar residues" evidence="19">
    <location>
        <begin position="779"/>
        <end position="800"/>
    </location>
</feature>
<dbReference type="GO" id="GO:0010508">
    <property type="term" value="P:positive regulation of autophagy"/>
    <property type="evidence" value="ECO:0007669"/>
    <property type="project" value="TreeGrafter"/>
</dbReference>
<evidence type="ECO:0000256" key="2">
    <source>
        <dbReference type="ARBA" id="ARBA00004270"/>
    </source>
</evidence>
<feature type="compositionally biased region" description="Gly residues" evidence="19">
    <location>
        <begin position="890"/>
        <end position="901"/>
    </location>
</feature>
<feature type="region of interest" description="Disordered" evidence="19">
    <location>
        <begin position="263"/>
        <end position="285"/>
    </location>
</feature>
<reference evidence="21 22" key="1">
    <citation type="journal article" date="2018" name="Mol. Biol. Evol.">
        <title>Broad Genomic Sampling Reveals a Smut Pathogenic Ancestry of the Fungal Clade Ustilaginomycotina.</title>
        <authorList>
            <person name="Kijpornyongpan T."/>
            <person name="Mondo S.J."/>
            <person name="Barry K."/>
            <person name="Sandor L."/>
            <person name="Lee J."/>
            <person name="Lipzen A."/>
            <person name="Pangilinan J."/>
            <person name="LaButti K."/>
            <person name="Hainaut M."/>
            <person name="Henrissat B."/>
            <person name="Grigoriev I.V."/>
            <person name="Spatafora J.W."/>
            <person name="Aime M.C."/>
        </authorList>
    </citation>
    <scope>NUCLEOTIDE SEQUENCE [LARGE SCALE GENOMIC DNA]</scope>
    <source>
        <strain evidence="21 22">MCA 3645</strain>
    </source>
</reference>
<keyword evidence="13" id="KW-1133">Transmembrane helix</keyword>
<evidence type="ECO:0000259" key="20">
    <source>
        <dbReference type="Pfam" id="PF01764"/>
    </source>
</evidence>
<dbReference type="FunFam" id="3.40.50.1820:FF:000129">
    <property type="entry name" value="Autophagy related lipase Atg15, putative"/>
    <property type="match status" value="1"/>
</dbReference>
<proteinExistence type="inferred from homology"/>
<dbReference type="EC" id="3.1.1.3" evidence="7"/>
<gene>
    <name evidence="21" type="ORF">BCV70DRAFT_229187</name>
</gene>
<keyword evidence="11" id="KW-0442">Lipid degradation</keyword>
<evidence type="ECO:0000256" key="12">
    <source>
        <dbReference type="ARBA" id="ARBA00022968"/>
    </source>
</evidence>
<evidence type="ECO:0000256" key="14">
    <source>
        <dbReference type="ARBA" id="ARBA00023006"/>
    </source>
</evidence>
<dbReference type="Pfam" id="PF01764">
    <property type="entry name" value="Lipase_3"/>
    <property type="match status" value="1"/>
</dbReference>
<keyword evidence="22" id="KW-1185">Reference proteome</keyword>
<evidence type="ECO:0000313" key="21">
    <source>
        <dbReference type="EMBL" id="PWZ02746.1"/>
    </source>
</evidence>
<sequence>MSMPTLDEQFLPRLVSIFYAVFHPTEGPKVIYQVPEGSITEEEKDKPRKHDSKTSAPDYSTANATQYGGMLGGEPLFDFSALSEYLIPKAPLCGRLVTSIARGSVKTHTRKSRDERAATPSAAMARSRSARSGGRSAGSSRTSSVRPRAEEDTPAQDGKDTQAVLKTYKILGFPTMIEDAARYRRNNFIFNLCFVFDGQADVRAYEPVVRKCGRVLRGLEETQSFLSSPRSLPRMYAIIEQLFEDLNSYCESFVALPEAPHTSYLKSSSKPNSPEHRSTTSPLIGPDDFVSLGASFASLRDEHHKKLINDHLRLMQAQAQHAGPRHLPSSTSSRNQHHHHNSSGGSGDSNSKIAVGGSGNRSRATSETGHGETSLGIGARPSLSPLSTATSKPGSGNEPSMTRSNSATGTSGPAADSPHSPRQDNGPFSPDARRPSLGRSTTVAALTETAPLGASPSAESRDLAMGILSSRKQSELTRELSAAESLGNVLSNRDSGSFDGINTPAGTRRSSRGSGASGHGVGNETSASALEQLTESIVSLRTIDAALSNSVNALRSETIDSTHRAALAEKREPPHGLGRTVRDAINLKLFPVYPNPPPVNDWDVPVALLDLSSRVDGNWDLTMRRILPFIDGVSHVKRIAQLADADLGLTRACLEHLIYYGCIIMVDTFQYLNMYTVRPAIAKMADDEAMGRECAAYVTRPGFAMPSYPELLRLYSLLRAGKTLHDWIEDNDVDAKGIDVRRFVSFGVIQGFLRRVHRYPVYLGGPASEDLESSRFDASANTTVRNSPVSKSNEPYSQMVGSAANRREQSGSREPRDRRPRELSGMSGAYSAFQRIGRDGSVDNPGVGNRTPSRRAASEAGRPMGSVGGHGTPGTGVGGTGSQMTDSTHLGGGGSGAGGSAFGTSPTKRGNRHRPRATYRLPTATAMDVASVAFEVSASDSRWSSGHQQAPTPGFGIARSPRKRSSMAGLSGVAGATGSGFLSTASGPGAAGASGISQRSNPVVVPPGLIDMLDGTHHDDELCVMFSVSWSELEKMLIQIGTAKDGLGMRLIGAGADSEEETSTAQHRSADWRRWHSSVQAGQSQGGGAAGASSGWNKGRMSGFSGVGASAGVGQGGGTIGRSGLSGVASSSNRTGGTQTDSGILLNNPGASGFGIGYGWGVDPDESGVAGWSSFSGLDRQAIESGDLGRVRILLQSALARYSSSAERVHHTSLSPGGRATSAMKLIVGSDPALRRGALSMEPALSTKLLATSYLLLIALLATSVHGSVIPQPPIDPWSQVAFEQPLGLSSYLQTWFSHLLRPLMGHSDSSASDPPQITTDSASTLAFVGYKAFGLREAYHQGMGDKSHVRAKATYDYRISADDVRASSSDPNYIPRIRTVRQRVTRARNPQKYLEVRGTSYESAMCAASTELDWDDVDVEAPDVTDRTTVLAFAKMASSAYQNDTSDWDGIGGFNPTNSFGWEGDGIRGHIFTTHDNDTIVVALKGTSNAFLPGGGETARRDKTNDNLLFSCCCARVSWSWSTVCDCYQGHGDSCGQTCLERALVEKSLYYPALTNLFNNISYTYPDSQIWITGHSLGGALSSLLGMTFGIPTVTFQAPGERLAALRLHLPLPPAKHPDESPISALPIVHVYNNADPIATGQCNGAGSFCSNFGYAMESRCHAGKSIVYDTVGKLGWGQTVNAHRINSLIDDVLSEDWSDKVRKKKAKSKAVDGTSASDRIGTRGWRWPWNRGNGSDADDDSDQDTDEDDKLPVPRLRSEDKCRDCTDWHFSDDDGDGGDKDLLKFQGK</sequence>
<dbReference type="InterPro" id="IPR002921">
    <property type="entry name" value="Fungal_lipase-type"/>
</dbReference>
<evidence type="ECO:0000256" key="10">
    <source>
        <dbReference type="ARBA" id="ARBA00022801"/>
    </source>
</evidence>
<evidence type="ECO:0000256" key="8">
    <source>
        <dbReference type="ARBA" id="ARBA00022692"/>
    </source>
</evidence>
<dbReference type="PANTHER" id="PTHR12991">
    <property type="entry name" value="NITROGEN PERMEASE REGULATOR 2/TUMOR SUPPRESSOR CANDIDATE 4"/>
    <property type="match status" value="1"/>
</dbReference>
<evidence type="ECO:0000256" key="11">
    <source>
        <dbReference type="ARBA" id="ARBA00022963"/>
    </source>
</evidence>
<dbReference type="OrthoDB" id="338854at2759"/>
<dbReference type="GO" id="GO:0005096">
    <property type="term" value="F:GTPase activator activity"/>
    <property type="evidence" value="ECO:0007669"/>
    <property type="project" value="TreeGrafter"/>
</dbReference>
<comment type="similarity">
    <text evidence="4">Belongs to the NPR2 family.</text>
</comment>
<dbReference type="InterPro" id="IPR009348">
    <property type="entry name" value="NPR2-like"/>
</dbReference>
<keyword evidence="12" id="KW-0735">Signal-anchor</keyword>
<keyword evidence="9" id="KW-0967">Endosome</keyword>
<feature type="region of interest" description="Disordered" evidence="19">
    <location>
        <begin position="104"/>
        <end position="159"/>
    </location>
</feature>
<dbReference type="SUPFAM" id="SSF53474">
    <property type="entry name" value="alpha/beta-Hydrolases"/>
    <property type="match status" value="1"/>
</dbReference>
<feature type="region of interest" description="Disordered" evidence="19">
    <location>
        <begin position="779"/>
        <end position="915"/>
    </location>
</feature>